<evidence type="ECO:0000313" key="7">
    <source>
        <dbReference type="EMBL" id="KAG7094387.1"/>
    </source>
</evidence>
<organism evidence="7 8">
    <name type="scientific">Marasmius oreades</name>
    <name type="common">fairy-ring Marasmius</name>
    <dbReference type="NCBI Taxonomy" id="181124"/>
    <lineage>
        <taxon>Eukaryota</taxon>
        <taxon>Fungi</taxon>
        <taxon>Dikarya</taxon>
        <taxon>Basidiomycota</taxon>
        <taxon>Agaricomycotina</taxon>
        <taxon>Agaricomycetes</taxon>
        <taxon>Agaricomycetidae</taxon>
        <taxon>Agaricales</taxon>
        <taxon>Marasmiineae</taxon>
        <taxon>Marasmiaceae</taxon>
        <taxon>Marasmius</taxon>
    </lineage>
</organism>
<feature type="compositionally biased region" description="Low complexity" evidence="5">
    <location>
        <begin position="39"/>
        <end position="140"/>
    </location>
</feature>
<keyword evidence="2 6" id="KW-0812">Transmembrane</keyword>
<proteinExistence type="predicted"/>
<dbReference type="GeneID" id="66077063"/>
<evidence type="ECO:0000313" key="8">
    <source>
        <dbReference type="Proteomes" id="UP001049176"/>
    </source>
</evidence>
<evidence type="ECO:0000256" key="2">
    <source>
        <dbReference type="ARBA" id="ARBA00022692"/>
    </source>
</evidence>
<feature type="region of interest" description="Disordered" evidence="5">
    <location>
        <begin position="377"/>
        <end position="403"/>
    </location>
</feature>
<dbReference type="GO" id="GO:0016020">
    <property type="term" value="C:membrane"/>
    <property type="evidence" value="ECO:0007669"/>
    <property type="project" value="UniProtKB-SubCell"/>
</dbReference>
<evidence type="ECO:0000256" key="3">
    <source>
        <dbReference type="ARBA" id="ARBA00022989"/>
    </source>
</evidence>
<feature type="transmembrane region" description="Helical" evidence="6">
    <location>
        <begin position="200"/>
        <end position="223"/>
    </location>
</feature>
<dbReference type="KEGG" id="more:E1B28_007987"/>
<feature type="compositionally biased region" description="Polar residues" evidence="5">
    <location>
        <begin position="155"/>
        <end position="190"/>
    </location>
</feature>
<dbReference type="GO" id="GO:0071944">
    <property type="term" value="C:cell periphery"/>
    <property type="evidence" value="ECO:0007669"/>
    <property type="project" value="UniProtKB-ARBA"/>
</dbReference>
<feature type="region of interest" description="Disordered" evidence="5">
    <location>
        <begin position="155"/>
        <end position="195"/>
    </location>
</feature>
<protein>
    <submittedName>
        <fullName evidence="7">Uncharacterized protein</fullName>
    </submittedName>
</protein>
<keyword evidence="3 6" id="KW-1133">Transmembrane helix</keyword>
<dbReference type="Proteomes" id="UP001049176">
    <property type="component" value="Chromosome 4"/>
</dbReference>
<name>A0A9P7S3F0_9AGAR</name>
<dbReference type="RefSeq" id="XP_043010857.1">
    <property type="nucleotide sequence ID" value="XM_043152770.1"/>
</dbReference>
<evidence type="ECO:0000256" key="6">
    <source>
        <dbReference type="SAM" id="Phobius"/>
    </source>
</evidence>
<dbReference type="AlphaFoldDB" id="A0A9P7S3F0"/>
<accession>A0A9P7S3F0</accession>
<feature type="compositionally biased region" description="Basic and acidic residues" evidence="5">
    <location>
        <begin position="1"/>
        <end position="12"/>
    </location>
</feature>
<gene>
    <name evidence="7" type="ORF">E1B28_007987</name>
</gene>
<feature type="compositionally biased region" description="Polar residues" evidence="5">
    <location>
        <begin position="392"/>
        <end position="403"/>
    </location>
</feature>
<dbReference type="OrthoDB" id="3263296at2759"/>
<evidence type="ECO:0000256" key="5">
    <source>
        <dbReference type="SAM" id="MobiDB-lite"/>
    </source>
</evidence>
<dbReference type="InterPro" id="IPR051694">
    <property type="entry name" value="Immunoregulatory_rcpt-like"/>
</dbReference>
<comment type="subcellular location">
    <subcellularLocation>
        <location evidence="1">Membrane</location>
        <topology evidence="1">Single-pass membrane protein</topology>
    </subcellularLocation>
</comment>
<comment type="caution">
    <text evidence="7">The sequence shown here is derived from an EMBL/GenBank/DDBJ whole genome shotgun (WGS) entry which is preliminary data.</text>
</comment>
<sequence>MSMHNRVFEHSLRRLHTRQDGGSGQDGQRGREGQGGGSEESQSSTGTPETTSQSNSSSPSTTASTTSESSTTSTSTSETSTSSSTSTPSTTSTTPTSTSTSISTSSTTSQTSELTSTSTSSSPSPSTSSTASSQLSTSSSSESILVTTSNSLTATGNLVAPTTDTDLSKTFTPTGSFSGPQTTESSKSSPAVSGSLNSGAVAGGVVGGLVGAAILGVLILMFIRRKRAKDHASQFDAAQFRRSAMIMEDVPTNTHYPSPNSSLPPQREMVFQGRDQVASMRSSLTAGMAGQGAWAFHGSANEDEYQQYNQYAQYEAQAPTGYPVYQDHPEGKPSAEYYSDSFAQQLQSSTAPASTRQAIQPRQQYTFGSTYAQNRDIVSDDGQSDHEEAASVYSTQTPRQSVQVENPFASEQDVHGRMYNMTANSGLRNSSATVDAYGGI</sequence>
<dbReference type="PANTHER" id="PTHR15549">
    <property type="entry name" value="PAIRED IMMUNOGLOBULIN-LIKE TYPE 2 RECEPTOR"/>
    <property type="match status" value="1"/>
</dbReference>
<feature type="compositionally biased region" description="Gly residues" evidence="5">
    <location>
        <begin position="21"/>
        <end position="38"/>
    </location>
</feature>
<keyword evidence="4 6" id="KW-0472">Membrane</keyword>
<evidence type="ECO:0000256" key="1">
    <source>
        <dbReference type="ARBA" id="ARBA00004167"/>
    </source>
</evidence>
<keyword evidence="8" id="KW-1185">Reference proteome</keyword>
<evidence type="ECO:0000256" key="4">
    <source>
        <dbReference type="ARBA" id="ARBA00023136"/>
    </source>
</evidence>
<reference evidence="7" key="1">
    <citation type="journal article" date="2021" name="Genome Biol. Evol.">
        <title>The assembled and annotated genome of the fairy-ring fungus Marasmius oreades.</title>
        <authorList>
            <person name="Hiltunen M."/>
            <person name="Ament-Velasquez S.L."/>
            <person name="Johannesson H."/>
        </authorList>
    </citation>
    <scope>NUCLEOTIDE SEQUENCE</scope>
    <source>
        <strain evidence="7">03SP1</strain>
    </source>
</reference>
<feature type="region of interest" description="Disordered" evidence="5">
    <location>
        <begin position="1"/>
        <end position="140"/>
    </location>
</feature>
<dbReference type="EMBL" id="CM032184">
    <property type="protein sequence ID" value="KAG7094387.1"/>
    <property type="molecule type" value="Genomic_DNA"/>
</dbReference>